<dbReference type="EMBL" id="BMXG01000014">
    <property type="protein sequence ID" value="GHC05515.1"/>
    <property type="molecule type" value="Genomic_DNA"/>
</dbReference>
<sequence length="475" mass="51968">MKYLCTILLLAGSSLQADDLAPFSDEFNNAATFSKWQDLAAVEGWVAPAYELADIDTTEDGYFHIVPAQNTWFGHLRGLLFYKEVTGDFVVTAKLRILSRHNPGDPTEVPSRSFSLSGIFVHGPRNITHAAPDPYTTSAVWPPQDFGSDYLPNTENYIFLSYGTAGNPGTRQFEIKCTRNSNSQLYYNNTGIDQNETEVWLQMVRVGDTIVCMRKHGEAEPWIVENRYPNAHHPFPAFGDTLQVGVTAYTDWETAGPFNSAGLEACFHFNYAPPAGNPDLISQVDYFRFRRPDPALTELVLQSMSVSYDDIAHSTANPPIELSASPAAAVHLGDNANLVYDPYGDWVTAQFGITPDPADITPDADPDNDNVVNLIEFTLGSDPQTPSHAMAPIVQPSGSDLAFSFTPNITDGATLEVRHSTNMIDWTTIGSRAYEGGDWTPSGPASVNVNGLTDEVTVSIPAAETPQFLMLQASQ</sequence>
<protein>
    <submittedName>
        <fullName evidence="2">Uncharacterized protein</fullName>
    </submittedName>
</protein>
<organism evidence="2 3">
    <name type="scientific">Cerasicoccus arenae</name>
    <dbReference type="NCBI Taxonomy" id="424488"/>
    <lineage>
        <taxon>Bacteria</taxon>
        <taxon>Pseudomonadati</taxon>
        <taxon>Verrucomicrobiota</taxon>
        <taxon>Opitutia</taxon>
        <taxon>Puniceicoccales</taxon>
        <taxon>Cerasicoccaceae</taxon>
        <taxon>Cerasicoccus</taxon>
    </lineage>
</organism>
<evidence type="ECO:0000313" key="2">
    <source>
        <dbReference type="EMBL" id="GHC05515.1"/>
    </source>
</evidence>
<gene>
    <name evidence="2" type="ORF">GCM10007047_23040</name>
</gene>
<feature type="signal peptide" evidence="1">
    <location>
        <begin position="1"/>
        <end position="17"/>
    </location>
</feature>
<keyword evidence="3" id="KW-1185">Reference proteome</keyword>
<accession>A0A8J3DKY3</accession>
<reference evidence="2" key="2">
    <citation type="submission" date="2020-09" db="EMBL/GenBank/DDBJ databases">
        <authorList>
            <person name="Sun Q."/>
            <person name="Kim S."/>
        </authorList>
    </citation>
    <scope>NUCLEOTIDE SEQUENCE</scope>
    <source>
        <strain evidence="2">KCTC 12870</strain>
    </source>
</reference>
<dbReference type="AlphaFoldDB" id="A0A8J3DKY3"/>
<evidence type="ECO:0000313" key="3">
    <source>
        <dbReference type="Proteomes" id="UP000642829"/>
    </source>
</evidence>
<proteinExistence type="predicted"/>
<dbReference type="RefSeq" id="WP_189515275.1">
    <property type="nucleotide sequence ID" value="NZ_BMXG01000014.1"/>
</dbReference>
<dbReference type="Proteomes" id="UP000642829">
    <property type="component" value="Unassembled WGS sequence"/>
</dbReference>
<feature type="chain" id="PRO_5035316016" evidence="1">
    <location>
        <begin position="18"/>
        <end position="475"/>
    </location>
</feature>
<keyword evidence="1" id="KW-0732">Signal</keyword>
<comment type="caution">
    <text evidence="2">The sequence shown here is derived from an EMBL/GenBank/DDBJ whole genome shotgun (WGS) entry which is preliminary data.</text>
</comment>
<evidence type="ECO:0000256" key="1">
    <source>
        <dbReference type="SAM" id="SignalP"/>
    </source>
</evidence>
<name>A0A8J3DKY3_9BACT</name>
<reference evidence="2" key="1">
    <citation type="journal article" date="2014" name="Int. J. Syst. Evol. Microbiol.">
        <title>Complete genome sequence of Corynebacterium casei LMG S-19264T (=DSM 44701T), isolated from a smear-ripened cheese.</title>
        <authorList>
            <consortium name="US DOE Joint Genome Institute (JGI-PGF)"/>
            <person name="Walter F."/>
            <person name="Albersmeier A."/>
            <person name="Kalinowski J."/>
            <person name="Ruckert C."/>
        </authorList>
    </citation>
    <scope>NUCLEOTIDE SEQUENCE</scope>
    <source>
        <strain evidence="2">KCTC 12870</strain>
    </source>
</reference>